<accession>A0A0S7XS44</accession>
<feature type="transmembrane region" description="Helical" evidence="1">
    <location>
        <begin position="52"/>
        <end position="74"/>
    </location>
</feature>
<keyword evidence="1" id="KW-0812">Transmembrane</keyword>
<protein>
    <submittedName>
        <fullName evidence="2">Uncharacterized protein</fullName>
    </submittedName>
</protein>
<evidence type="ECO:0000313" key="3">
    <source>
        <dbReference type="Proteomes" id="UP000052020"/>
    </source>
</evidence>
<keyword evidence="1" id="KW-0472">Membrane</keyword>
<comment type="caution">
    <text evidence="2">The sequence shown here is derived from an EMBL/GenBank/DDBJ whole genome shotgun (WGS) entry which is preliminary data.</text>
</comment>
<dbReference type="AlphaFoldDB" id="A0A0S7XS44"/>
<dbReference type="Proteomes" id="UP000052020">
    <property type="component" value="Unassembled WGS sequence"/>
</dbReference>
<gene>
    <name evidence="2" type="ORF">AMK68_00200</name>
</gene>
<reference evidence="2 3" key="1">
    <citation type="journal article" date="2015" name="Microbiome">
        <title>Genomic resolution of linkages in carbon, nitrogen, and sulfur cycling among widespread estuary sediment bacteria.</title>
        <authorList>
            <person name="Baker B.J."/>
            <person name="Lazar C.S."/>
            <person name="Teske A.P."/>
            <person name="Dick G.J."/>
        </authorList>
    </citation>
    <scope>NUCLEOTIDE SEQUENCE [LARGE SCALE GENOMIC DNA]</scope>
    <source>
        <strain evidence="2">DG_56</strain>
    </source>
</reference>
<feature type="transmembrane region" description="Helical" evidence="1">
    <location>
        <begin position="80"/>
        <end position="98"/>
    </location>
</feature>
<name>A0A0S7XS44_9BACT</name>
<dbReference type="EMBL" id="LIZY01000003">
    <property type="protein sequence ID" value="KPJ64889.1"/>
    <property type="molecule type" value="Genomic_DNA"/>
</dbReference>
<proteinExistence type="predicted"/>
<organism evidence="2 3">
    <name type="scientific">candidate division KD3-62 bacterium DG_56</name>
    <dbReference type="NCBI Taxonomy" id="1704032"/>
    <lineage>
        <taxon>Bacteria</taxon>
        <taxon>candidate division KD3-62</taxon>
    </lineage>
</organism>
<sequence length="114" mass="13224">MQPPRHPGKKRIASAGVKVRVLKRIYEFFWRRTSGRPWTYEIRDWSDRYPGAALAIAVPVAAAFVIGQMMFVMWAGWLALPYMLFADFMAFVAGHLYWDTAGRHIRSKSEFRKG</sequence>
<keyword evidence="1" id="KW-1133">Transmembrane helix</keyword>
<evidence type="ECO:0000313" key="2">
    <source>
        <dbReference type="EMBL" id="KPJ64889.1"/>
    </source>
</evidence>
<evidence type="ECO:0000256" key="1">
    <source>
        <dbReference type="SAM" id="Phobius"/>
    </source>
</evidence>